<protein>
    <submittedName>
        <fullName evidence="1">Uncharacterized protein</fullName>
    </submittedName>
</protein>
<reference evidence="2" key="1">
    <citation type="journal article" date="2009" name="Environ. Microbiol.">
        <title>Contribution of mobile genetic elements to Desulfovibrio vulgaris genome plasticity.</title>
        <authorList>
            <person name="Walker C.B."/>
            <person name="Stolyar S."/>
            <person name="Chivian D."/>
            <person name="Pinel N."/>
            <person name="Gabster J.A."/>
            <person name="Dehal P.S."/>
            <person name="He Z."/>
            <person name="Yang Z.K."/>
            <person name="Yen H.C."/>
            <person name="Zhou J."/>
            <person name="Wall J.D."/>
            <person name="Hazen T.C."/>
            <person name="Arkin A.P."/>
            <person name="Stahl D.A."/>
        </authorList>
    </citation>
    <scope>NUCLEOTIDE SEQUENCE [LARGE SCALE GENOMIC DNA]</scope>
    <source>
        <strain evidence="2">DP4</strain>
    </source>
</reference>
<evidence type="ECO:0000313" key="1">
    <source>
        <dbReference type="EMBL" id="ABM29796.1"/>
    </source>
</evidence>
<dbReference type="HOGENOM" id="CLU_1841931_0_0_7"/>
<proteinExistence type="predicted"/>
<evidence type="ECO:0000313" key="2">
    <source>
        <dbReference type="Proteomes" id="UP000009173"/>
    </source>
</evidence>
<dbReference type="KEGG" id="dvl:Dvul_2785"/>
<sequence>MPFVSRALLNRLGAPPSQWGATLMAWHVKCCIHTSFLARDVLVPTGGNVVKSWLIAMPYKRWREAAGLVCNLLPRLCFMVEVAWKEALLLNASANTSLTGRIRGDVPGYVGITYGGIPTSPVGVAYRFLHAGNDGDRCGLSFYLSGLCGVFIRFESLFIKSQ</sequence>
<accession>A0A0H3ABJ7</accession>
<name>A0A0H3ABJ7_NITV4</name>
<dbReference type="AlphaFoldDB" id="A0A0H3ABJ7"/>
<gene>
    <name evidence="1" type="ordered locus">Dvul_2785</name>
</gene>
<dbReference type="EMBL" id="CP000527">
    <property type="protein sequence ID" value="ABM29796.1"/>
    <property type="molecule type" value="Genomic_DNA"/>
</dbReference>
<dbReference type="Proteomes" id="UP000009173">
    <property type="component" value="Chromosome"/>
</dbReference>
<organism evidence="1 2">
    <name type="scientific">Nitratidesulfovibrio vulgaris (strain DP4)</name>
    <name type="common">Desulfovibrio vulgaris</name>
    <dbReference type="NCBI Taxonomy" id="391774"/>
    <lineage>
        <taxon>Bacteria</taxon>
        <taxon>Pseudomonadati</taxon>
        <taxon>Thermodesulfobacteriota</taxon>
        <taxon>Desulfovibrionia</taxon>
        <taxon>Desulfovibrionales</taxon>
        <taxon>Desulfovibrionaceae</taxon>
        <taxon>Nitratidesulfovibrio</taxon>
    </lineage>
</organism>